<reference evidence="2" key="1">
    <citation type="submission" date="2017-01" db="EMBL/GenBank/DDBJ databases">
        <title>Comparative genomics of anhydrobiosis in the tardigrade Hypsibius dujardini.</title>
        <authorList>
            <person name="Yoshida Y."/>
            <person name="Koutsovoulos G."/>
            <person name="Laetsch D."/>
            <person name="Stevens L."/>
            <person name="Kumar S."/>
            <person name="Horikawa D."/>
            <person name="Ishino K."/>
            <person name="Komine S."/>
            <person name="Tomita M."/>
            <person name="Blaxter M."/>
            <person name="Arakawa K."/>
        </authorList>
    </citation>
    <scope>NUCLEOTIDE SEQUENCE [LARGE SCALE GENOMIC DNA]</scope>
    <source>
        <strain evidence="2">Z151</strain>
    </source>
</reference>
<dbReference type="Proteomes" id="UP000192578">
    <property type="component" value="Unassembled WGS sequence"/>
</dbReference>
<protein>
    <submittedName>
        <fullName evidence="1">Uncharacterized protein</fullName>
    </submittedName>
</protein>
<organism evidence="1 2">
    <name type="scientific">Hypsibius exemplaris</name>
    <name type="common">Freshwater tardigrade</name>
    <dbReference type="NCBI Taxonomy" id="2072580"/>
    <lineage>
        <taxon>Eukaryota</taxon>
        <taxon>Metazoa</taxon>
        <taxon>Ecdysozoa</taxon>
        <taxon>Tardigrada</taxon>
        <taxon>Eutardigrada</taxon>
        <taxon>Parachela</taxon>
        <taxon>Hypsibioidea</taxon>
        <taxon>Hypsibiidae</taxon>
        <taxon>Hypsibius</taxon>
    </lineage>
</organism>
<accession>A0A1W0WTQ1</accession>
<dbReference type="EMBL" id="MTYJ01000048">
    <property type="protein sequence ID" value="OQV18572.1"/>
    <property type="molecule type" value="Genomic_DNA"/>
</dbReference>
<evidence type="ECO:0000313" key="1">
    <source>
        <dbReference type="EMBL" id="OQV18572.1"/>
    </source>
</evidence>
<name>A0A1W0WTQ1_HYPEX</name>
<sequence length="120" mass="13532">MTPGSMFFHRSNSSCSFCSFFCSNWERWSVMICLLSVLTTAVFGVPVVVAASQTSLRPSTSFVTNLGVWRRLRLLQLKTRRQELRNLLGNQAMATYRQNVSHRSRYSFGLGKRSGGNETG</sequence>
<evidence type="ECO:0000313" key="2">
    <source>
        <dbReference type="Proteomes" id="UP000192578"/>
    </source>
</evidence>
<comment type="caution">
    <text evidence="1">The sequence shown here is derived from an EMBL/GenBank/DDBJ whole genome shotgun (WGS) entry which is preliminary data.</text>
</comment>
<proteinExistence type="predicted"/>
<keyword evidence="2" id="KW-1185">Reference proteome</keyword>
<dbReference type="AlphaFoldDB" id="A0A1W0WTQ1"/>
<gene>
    <name evidence="1" type="ORF">BV898_07398</name>
</gene>